<dbReference type="KEGG" id="vg:26100432"/>
<evidence type="ECO:0000313" key="6">
    <source>
        <dbReference type="Proteomes" id="UP000152314"/>
    </source>
</evidence>
<dbReference type="OrthoDB" id="15205at10239"/>
<dbReference type="GO" id="GO:0044423">
    <property type="term" value="C:virion component"/>
    <property type="evidence" value="ECO:0007669"/>
    <property type="project" value="UniProtKB-KW"/>
</dbReference>
<keyword evidence="3" id="KW-0946">Virion</keyword>
<evidence type="ECO:0000256" key="2">
    <source>
        <dbReference type="ARBA" id="ARBA00022812"/>
    </source>
</evidence>
<evidence type="ECO:0000313" key="5">
    <source>
        <dbReference type="EMBL" id="ALE14753.1"/>
    </source>
</evidence>
<sequence length="268" mass="30808">MDSVIRTIVGSKKDSLYQDMEYMFTFALPRMVLEVNRSNNVCIASNSETFFQKEELDVAALAKYVRQKTISPTYRGFIMTCLLETEDMVEKINLYPHVFKERVFIYTPVHNSAIELCVLISILENFTSPTLVSILSILQRARFIYTKYKSKDTAFLLNGIEALAATTINYFELANNDDHTTQPGLLLYKLHKAIEGGSVESKGLLKPIFLYSFKMDGKENTLNSQSICQSFNIFYSETIFTHHFRCPQVVSIYKDKCLEDKPRVQIFS</sequence>
<evidence type="ECO:0000256" key="4">
    <source>
        <dbReference type="ARBA" id="ARBA00023200"/>
    </source>
</evidence>
<protein>
    <submittedName>
        <fullName evidence="5">ORF42</fullName>
    </submittedName>
</protein>
<dbReference type="InterPro" id="IPR002600">
    <property type="entry name" value="Herpes_UL7"/>
</dbReference>
<accession>A0A0M4MPW0</accession>
<dbReference type="RefSeq" id="YP_009173918.1">
    <property type="nucleotide sequence ID" value="NC_028099.1"/>
</dbReference>
<name>A0A0M4MPW0_9GAMA</name>
<proteinExistence type="inferred from homology"/>
<keyword evidence="6" id="KW-1185">Reference proteome</keyword>
<keyword evidence="4" id="KW-1035">Host cytoplasm</keyword>
<evidence type="ECO:0000256" key="3">
    <source>
        <dbReference type="ARBA" id="ARBA00022844"/>
    </source>
</evidence>
<dbReference type="Pfam" id="PF01677">
    <property type="entry name" value="Herpes_UL7"/>
    <property type="match status" value="1"/>
</dbReference>
<organism evidence="5 6">
    <name type="scientific">Felid gammaherpesvirus 1</name>
    <dbReference type="NCBI Taxonomy" id="2560468"/>
    <lineage>
        <taxon>Viruses</taxon>
        <taxon>Duplodnaviria</taxon>
        <taxon>Heunggongvirae</taxon>
        <taxon>Peploviricota</taxon>
        <taxon>Herviviricetes</taxon>
        <taxon>Herpesvirales</taxon>
        <taxon>Orthoherpesviridae</taxon>
        <taxon>Gammaherpesvirinae</taxon>
        <taxon>Percavirus</taxon>
        <taxon>Percavirus felidgamma1</taxon>
    </lineage>
</organism>
<evidence type="ECO:0000256" key="1">
    <source>
        <dbReference type="ARBA" id="ARBA00022580"/>
    </source>
</evidence>
<dbReference type="GeneID" id="26100432"/>
<reference evidence="5 6" key="1">
    <citation type="journal article" date="2015" name="Genome Announc.">
        <title>First Complete Genome Sequence of Felis catus Gammaherpesvirus 1.</title>
        <authorList>
            <person name="Troyer R.M."/>
            <person name="Lee J.S."/>
            <person name="Vuyisich M."/>
            <person name="Chain P."/>
            <person name="Lo C.C."/>
            <person name="Kronmiller B."/>
            <person name="Bracha S."/>
            <person name="Avery A.C."/>
            <person name="VandeWoude S."/>
        </authorList>
    </citation>
    <scope>NUCLEOTIDE SEQUENCE [LARGE SCALE GENOMIC DNA]</scope>
    <source>
        <strain evidence="5">31286</strain>
    </source>
</reference>
<dbReference type="Proteomes" id="UP000152314">
    <property type="component" value="Segment"/>
</dbReference>
<keyword evidence="1" id="KW-0920">Virion tegument</keyword>
<dbReference type="HAMAP" id="MF_04038">
    <property type="entry name" value="HSV_CEP1"/>
    <property type="match status" value="1"/>
</dbReference>
<dbReference type="EMBL" id="KT595939">
    <property type="protein sequence ID" value="ALE14753.1"/>
    <property type="molecule type" value="Genomic_DNA"/>
</dbReference>
<keyword evidence="2" id="KW-1040">Host Golgi apparatus</keyword>